<evidence type="ECO:0000256" key="1">
    <source>
        <dbReference type="ARBA" id="ARBA00012452"/>
    </source>
</evidence>
<dbReference type="PROSITE" id="PS50404">
    <property type="entry name" value="GST_NTER"/>
    <property type="match status" value="1"/>
</dbReference>
<dbReference type="PANTHER" id="PTHR43900">
    <property type="entry name" value="GLUTATHIONE S-TRANSFERASE RHO"/>
    <property type="match status" value="1"/>
</dbReference>
<dbReference type="SUPFAM" id="SSF47616">
    <property type="entry name" value="GST C-terminal domain-like"/>
    <property type="match status" value="1"/>
</dbReference>
<dbReference type="Gene3D" id="1.20.1050.10">
    <property type="match status" value="1"/>
</dbReference>
<dbReference type="InterPro" id="IPR036282">
    <property type="entry name" value="Glutathione-S-Trfase_C_sf"/>
</dbReference>
<evidence type="ECO:0000313" key="5">
    <source>
        <dbReference type="EMBL" id="MBB1489505.1"/>
    </source>
</evidence>
<dbReference type="Pfam" id="PF13417">
    <property type="entry name" value="GST_N_3"/>
    <property type="match status" value="1"/>
</dbReference>
<protein>
    <recommendedName>
        <fullName evidence="1">glutathione transferase</fullName>
        <ecNumber evidence="1">2.5.1.18</ecNumber>
    </recommendedName>
</protein>
<keyword evidence="2 5" id="KW-0808">Transferase</keyword>
<dbReference type="RefSeq" id="WP_182811888.1">
    <property type="nucleotide sequence ID" value="NZ_JACJFM010000057.1"/>
</dbReference>
<reference evidence="5 6" key="1">
    <citation type="submission" date="2020-08" db="EMBL/GenBank/DDBJ databases">
        <title>Oceanospirillum sp. nov. isolated from marine sediment.</title>
        <authorList>
            <person name="Ji X."/>
        </authorList>
    </citation>
    <scope>NUCLEOTIDE SEQUENCE [LARGE SCALE GENOMIC DNA]</scope>
    <source>
        <strain evidence="5 6">D5</strain>
    </source>
</reference>
<dbReference type="InterPro" id="IPR004046">
    <property type="entry name" value="GST_C"/>
</dbReference>
<evidence type="ECO:0000259" key="4">
    <source>
        <dbReference type="PROSITE" id="PS50405"/>
    </source>
</evidence>
<keyword evidence="6" id="KW-1185">Reference proteome</keyword>
<dbReference type="PANTHER" id="PTHR43900:SF3">
    <property type="entry name" value="GLUTATHIONE S-TRANSFERASE RHO"/>
    <property type="match status" value="1"/>
</dbReference>
<dbReference type="PROSITE" id="PS50405">
    <property type="entry name" value="GST_CTER"/>
    <property type="match status" value="1"/>
</dbReference>
<evidence type="ECO:0000313" key="6">
    <source>
        <dbReference type="Proteomes" id="UP000565262"/>
    </source>
</evidence>
<dbReference type="GO" id="GO:0043295">
    <property type="term" value="F:glutathione binding"/>
    <property type="evidence" value="ECO:0007669"/>
    <property type="project" value="TreeGrafter"/>
</dbReference>
<dbReference type="CDD" id="cd00299">
    <property type="entry name" value="GST_C_family"/>
    <property type="match status" value="1"/>
</dbReference>
<dbReference type="EMBL" id="JACJFM010000057">
    <property type="protein sequence ID" value="MBB1489505.1"/>
    <property type="molecule type" value="Genomic_DNA"/>
</dbReference>
<dbReference type="GO" id="GO:0004364">
    <property type="term" value="F:glutathione transferase activity"/>
    <property type="evidence" value="ECO:0007669"/>
    <property type="project" value="UniProtKB-EC"/>
</dbReference>
<gene>
    <name evidence="5" type="ORF">H4O21_23115</name>
</gene>
<dbReference type="Gene3D" id="3.40.30.10">
    <property type="entry name" value="Glutaredoxin"/>
    <property type="match status" value="1"/>
</dbReference>
<accession>A0A839IVX4</accession>
<dbReference type="SFLD" id="SFLDS00019">
    <property type="entry name" value="Glutathione_Transferase_(cytos"/>
    <property type="match status" value="1"/>
</dbReference>
<organism evidence="5 6">
    <name type="scientific">Oceanospirillum sediminis</name>
    <dbReference type="NCBI Taxonomy" id="2760088"/>
    <lineage>
        <taxon>Bacteria</taxon>
        <taxon>Pseudomonadati</taxon>
        <taxon>Pseudomonadota</taxon>
        <taxon>Gammaproteobacteria</taxon>
        <taxon>Oceanospirillales</taxon>
        <taxon>Oceanospirillaceae</taxon>
        <taxon>Oceanospirillum</taxon>
    </lineage>
</organism>
<dbReference type="InterPro" id="IPR040079">
    <property type="entry name" value="Glutathione_S-Trfase"/>
</dbReference>
<comment type="caution">
    <text evidence="5">The sequence shown here is derived from an EMBL/GenBank/DDBJ whole genome shotgun (WGS) entry which is preliminary data.</text>
</comment>
<dbReference type="InterPro" id="IPR004045">
    <property type="entry name" value="Glutathione_S-Trfase_N"/>
</dbReference>
<sequence length="212" mass="23842">MMISILGLPHSNFIRSVALVCAQKQQPYRVSWQLGDEEIPFRSEAHYQLHRFAKIPVIRDEQVTLGETLAICRYLDAKYPEPALQPESLIDQAQHDAWCSMAITQIDQALIRKFMVELAFPSGPDGKPDKEKLMRNKPGALKAVAVIEKQLQATGTDYICSNQFTLADALIAPMAHYAAIMQKDLQLVEENSPIHGYLNRIMQQPGAKDILV</sequence>
<dbReference type="Pfam" id="PF00043">
    <property type="entry name" value="GST_C"/>
    <property type="match status" value="1"/>
</dbReference>
<dbReference type="Proteomes" id="UP000565262">
    <property type="component" value="Unassembled WGS sequence"/>
</dbReference>
<dbReference type="InterPro" id="IPR010987">
    <property type="entry name" value="Glutathione-S-Trfase_C-like"/>
</dbReference>
<dbReference type="SUPFAM" id="SSF52833">
    <property type="entry name" value="Thioredoxin-like"/>
    <property type="match status" value="1"/>
</dbReference>
<name>A0A839IVX4_9GAMM</name>
<dbReference type="AlphaFoldDB" id="A0A839IVX4"/>
<evidence type="ECO:0000256" key="2">
    <source>
        <dbReference type="ARBA" id="ARBA00022679"/>
    </source>
</evidence>
<dbReference type="GO" id="GO:0005737">
    <property type="term" value="C:cytoplasm"/>
    <property type="evidence" value="ECO:0007669"/>
    <property type="project" value="TreeGrafter"/>
</dbReference>
<feature type="domain" description="GST C-terminal" evidence="4">
    <location>
        <begin position="88"/>
        <end position="212"/>
    </location>
</feature>
<dbReference type="SFLD" id="SFLDG00358">
    <property type="entry name" value="Main_(cytGST)"/>
    <property type="match status" value="1"/>
</dbReference>
<dbReference type="EC" id="2.5.1.18" evidence="1"/>
<dbReference type="InterPro" id="IPR036249">
    <property type="entry name" value="Thioredoxin-like_sf"/>
</dbReference>
<feature type="domain" description="GST N-terminal" evidence="3">
    <location>
        <begin position="1"/>
        <end position="83"/>
    </location>
</feature>
<evidence type="ECO:0000259" key="3">
    <source>
        <dbReference type="PROSITE" id="PS50404"/>
    </source>
</evidence>
<proteinExistence type="predicted"/>